<dbReference type="SUPFAM" id="SSF57716">
    <property type="entry name" value="Glucocorticoid receptor-like (DNA-binding domain)"/>
    <property type="match status" value="1"/>
</dbReference>
<dbReference type="NCBIfam" id="TIGR02420">
    <property type="entry name" value="dksA"/>
    <property type="match status" value="1"/>
</dbReference>
<reference evidence="8" key="1">
    <citation type="submission" date="2018-05" db="EMBL/GenBank/DDBJ databases">
        <authorList>
            <person name="Lanie J.A."/>
            <person name="Ng W.-L."/>
            <person name="Kazmierczak K.M."/>
            <person name="Andrzejewski T.M."/>
            <person name="Davidsen T.M."/>
            <person name="Wayne K.J."/>
            <person name="Tettelin H."/>
            <person name="Glass J.I."/>
            <person name="Rusch D."/>
            <person name="Podicherti R."/>
            <person name="Tsui H.-C.T."/>
            <person name="Winkler M.E."/>
        </authorList>
    </citation>
    <scope>NUCLEOTIDE SEQUENCE</scope>
</reference>
<keyword evidence="3" id="KW-0863">Zinc-finger</keyword>
<keyword evidence="1" id="KW-0963">Cytoplasm</keyword>
<dbReference type="PROSITE" id="PS01102">
    <property type="entry name" value="ZF_DKSA_1"/>
    <property type="match status" value="1"/>
</dbReference>
<feature type="compositionally biased region" description="Basic and acidic residues" evidence="5">
    <location>
        <begin position="29"/>
        <end position="48"/>
    </location>
</feature>
<feature type="domain" description="Zinc finger DksA/TraR C4-type" evidence="6">
    <location>
        <begin position="78"/>
        <end position="112"/>
    </location>
</feature>
<dbReference type="GO" id="GO:0008270">
    <property type="term" value="F:zinc ion binding"/>
    <property type="evidence" value="ECO:0007669"/>
    <property type="project" value="UniProtKB-KW"/>
</dbReference>
<dbReference type="Pfam" id="PF01258">
    <property type="entry name" value="zf-dskA_traR"/>
    <property type="match status" value="1"/>
</dbReference>
<sequence>MKDYDLQNFRERLDKMRSDLEDDSEETVQEMREENNLYPDPSDRATSETEHINLLRIRDRERKLMSKIDEAIERLNNRSFGICEECGDDIDIERLNIRPVTTFCIRCKETLEAKENHS</sequence>
<feature type="region of interest" description="Disordered" evidence="5">
    <location>
        <begin position="15"/>
        <end position="48"/>
    </location>
</feature>
<accession>A0A381XG57</accession>
<evidence type="ECO:0000256" key="2">
    <source>
        <dbReference type="ARBA" id="ARBA00022723"/>
    </source>
</evidence>
<dbReference type="Gene3D" id="1.20.120.910">
    <property type="entry name" value="DksA, coiled-coil domain"/>
    <property type="match status" value="1"/>
</dbReference>
<dbReference type="InterPro" id="IPR020458">
    <property type="entry name" value="Znf_DskA_TraR_CS"/>
</dbReference>
<dbReference type="InterPro" id="IPR048489">
    <property type="entry name" value="DksA_N"/>
</dbReference>
<dbReference type="PANTHER" id="PTHR33823">
    <property type="entry name" value="RNA POLYMERASE-BINDING TRANSCRIPTION FACTOR DKSA-RELATED"/>
    <property type="match status" value="1"/>
</dbReference>
<keyword evidence="2" id="KW-0479">Metal-binding</keyword>
<dbReference type="InterPro" id="IPR000962">
    <property type="entry name" value="Znf_DskA_TraR"/>
</dbReference>
<gene>
    <name evidence="8" type="ORF">METZ01_LOCUS116579</name>
</gene>
<dbReference type="InterPro" id="IPR037187">
    <property type="entry name" value="DnaK_N"/>
</dbReference>
<name>A0A381XG57_9ZZZZ</name>
<dbReference type="Pfam" id="PF21157">
    <property type="entry name" value="DksA_N"/>
    <property type="match status" value="1"/>
</dbReference>
<evidence type="ECO:0000256" key="4">
    <source>
        <dbReference type="ARBA" id="ARBA00022833"/>
    </source>
</evidence>
<protein>
    <submittedName>
        <fullName evidence="8">Uncharacterized protein</fullName>
    </submittedName>
</protein>
<evidence type="ECO:0000256" key="1">
    <source>
        <dbReference type="ARBA" id="ARBA00022490"/>
    </source>
</evidence>
<evidence type="ECO:0000259" key="7">
    <source>
        <dbReference type="Pfam" id="PF21157"/>
    </source>
</evidence>
<dbReference type="PROSITE" id="PS51128">
    <property type="entry name" value="ZF_DKSA_2"/>
    <property type="match status" value="1"/>
</dbReference>
<proteinExistence type="predicted"/>
<evidence type="ECO:0000259" key="6">
    <source>
        <dbReference type="Pfam" id="PF01258"/>
    </source>
</evidence>
<keyword evidence="4" id="KW-0862">Zinc</keyword>
<dbReference type="SUPFAM" id="SSF109635">
    <property type="entry name" value="DnaK suppressor protein DksA, alpha-hairpin domain"/>
    <property type="match status" value="1"/>
</dbReference>
<evidence type="ECO:0000256" key="5">
    <source>
        <dbReference type="SAM" id="MobiDB-lite"/>
    </source>
</evidence>
<evidence type="ECO:0000313" key="8">
    <source>
        <dbReference type="EMBL" id="SVA63725.1"/>
    </source>
</evidence>
<dbReference type="PANTHER" id="PTHR33823:SF2">
    <property type="entry name" value="RNA POLYMERASE-BINDING TRANSCRIPTION FACTOR DKSA"/>
    <property type="match status" value="1"/>
</dbReference>
<dbReference type="EMBL" id="UINC01015061">
    <property type="protein sequence ID" value="SVA63725.1"/>
    <property type="molecule type" value="Genomic_DNA"/>
</dbReference>
<organism evidence="8">
    <name type="scientific">marine metagenome</name>
    <dbReference type="NCBI Taxonomy" id="408172"/>
    <lineage>
        <taxon>unclassified sequences</taxon>
        <taxon>metagenomes</taxon>
        <taxon>ecological metagenomes</taxon>
    </lineage>
</organism>
<evidence type="ECO:0000256" key="3">
    <source>
        <dbReference type="ARBA" id="ARBA00022771"/>
    </source>
</evidence>
<dbReference type="InterPro" id="IPR012784">
    <property type="entry name" value="DksA_RNA_pol-bd"/>
</dbReference>
<feature type="domain" description="DnaK suppressor protein DksA N-terminal" evidence="7">
    <location>
        <begin position="6"/>
        <end position="75"/>
    </location>
</feature>
<dbReference type="AlphaFoldDB" id="A0A381XG57"/>